<evidence type="ECO:0000313" key="1">
    <source>
        <dbReference type="EMBL" id="CAK0839813.1"/>
    </source>
</evidence>
<keyword evidence="2" id="KW-1185">Reference proteome</keyword>
<accession>A0ABN9T474</accession>
<comment type="caution">
    <text evidence="1">The sequence shown here is derived from an EMBL/GenBank/DDBJ whole genome shotgun (WGS) entry which is preliminary data.</text>
</comment>
<evidence type="ECO:0000313" key="2">
    <source>
        <dbReference type="Proteomes" id="UP001189429"/>
    </source>
</evidence>
<reference evidence="1" key="1">
    <citation type="submission" date="2023-10" db="EMBL/GenBank/DDBJ databases">
        <authorList>
            <person name="Chen Y."/>
            <person name="Shah S."/>
            <person name="Dougan E. K."/>
            <person name="Thang M."/>
            <person name="Chan C."/>
        </authorList>
    </citation>
    <scope>NUCLEOTIDE SEQUENCE [LARGE SCALE GENOMIC DNA]</scope>
</reference>
<proteinExistence type="predicted"/>
<organism evidence="1 2">
    <name type="scientific">Prorocentrum cordatum</name>
    <dbReference type="NCBI Taxonomy" id="2364126"/>
    <lineage>
        <taxon>Eukaryota</taxon>
        <taxon>Sar</taxon>
        <taxon>Alveolata</taxon>
        <taxon>Dinophyceae</taxon>
        <taxon>Prorocentrales</taxon>
        <taxon>Prorocentraceae</taxon>
        <taxon>Prorocentrum</taxon>
    </lineage>
</organism>
<name>A0ABN9T474_9DINO</name>
<gene>
    <name evidence="1" type="ORF">PCOR1329_LOCUS35411</name>
</gene>
<dbReference type="Proteomes" id="UP001189429">
    <property type="component" value="Unassembled WGS sequence"/>
</dbReference>
<protein>
    <submittedName>
        <fullName evidence="1">Uncharacterized protein</fullName>
    </submittedName>
</protein>
<dbReference type="EMBL" id="CAUYUJ010014327">
    <property type="protein sequence ID" value="CAK0839813.1"/>
    <property type="molecule type" value="Genomic_DNA"/>
</dbReference>
<sequence>MCTAVGVAEGVSDFLASLGDPETWGHRIAGYSGECVVELPPDRKSKTAKDESHIVLVSISDGIWGAAVSLVRAGFAIGGYLGSEVDNGAWRVLRCRWLG</sequence>